<proteinExistence type="predicted"/>
<evidence type="ECO:0008006" key="5">
    <source>
        <dbReference type="Google" id="ProtNLM"/>
    </source>
</evidence>
<protein>
    <recommendedName>
        <fullName evidence="5">IgGFc-binding protein N-terminal domain-containing protein</fullName>
    </recommendedName>
</protein>
<dbReference type="EMBL" id="KB296524">
    <property type="protein sequence ID" value="ELU11686.1"/>
    <property type="molecule type" value="Genomic_DNA"/>
</dbReference>
<dbReference type="EnsemblMetazoa" id="CapteT209034">
    <property type="protein sequence ID" value="CapteP209034"/>
    <property type="gene ID" value="CapteG209034"/>
</dbReference>
<keyword evidence="1" id="KW-0732">Signal</keyword>
<name>R7V5U3_CAPTE</name>
<feature type="chain" id="PRO_5008788747" description="IgGFc-binding protein N-terminal domain-containing protein" evidence="1">
    <location>
        <begin position="22"/>
        <end position="571"/>
    </location>
</feature>
<dbReference type="HOGENOM" id="CLU_407824_0_0_1"/>
<evidence type="ECO:0000313" key="2">
    <source>
        <dbReference type="EMBL" id="ELU11686.1"/>
    </source>
</evidence>
<evidence type="ECO:0000313" key="4">
    <source>
        <dbReference type="Proteomes" id="UP000014760"/>
    </source>
</evidence>
<reference evidence="4" key="1">
    <citation type="submission" date="2012-12" db="EMBL/GenBank/DDBJ databases">
        <authorList>
            <person name="Hellsten U."/>
            <person name="Grimwood J."/>
            <person name="Chapman J.A."/>
            <person name="Shapiro H."/>
            <person name="Aerts A."/>
            <person name="Otillar R.P."/>
            <person name="Terry A.Y."/>
            <person name="Boore J.L."/>
            <person name="Simakov O."/>
            <person name="Marletaz F."/>
            <person name="Cho S.-J."/>
            <person name="Edsinger-Gonzales E."/>
            <person name="Havlak P."/>
            <person name="Kuo D.-H."/>
            <person name="Larsson T."/>
            <person name="Lv J."/>
            <person name="Arendt D."/>
            <person name="Savage R."/>
            <person name="Osoegawa K."/>
            <person name="de Jong P."/>
            <person name="Lindberg D.R."/>
            <person name="Seaver E.C."/>
            <person name="Weisblat D.A."/>
            <person name="Putnam N.H."/>
            <person name="Grigoriev I.V."/>
            <person name="Rokhsar D.S."/>
        </authorList>
    </citation>
    <scope>NUCLEOTIDE SEQUENCE</scope>
    <source>
        <strain evidence="4">I ESC-2004</strain>
    </source>
</reference>
<dbReference type="Proteomes" id="UP000014760">
    <property type="component" value="Unassembled WGS sequence"/>
</dbReference>
<reference evidence="3" key="3">
    <citation type="submission" date="2015-06" db="UniProtKB">
        <authorList>
            <consortium name="EnsemblMetazoa"/>
        </authorList>
    </citation>
    <scope>IDENTIFICATION</scope>
</reference>
<dbReference type="EMBL" id="AMQN01005685">
    <property type="status" value="NOT_ANNOTATED_CDS"/>
    <property type="molecule type" value="Genomic_DNA"/>
</dbReference>
<feature type="signal peptide" evidence="1">
    <location>
        <begin position="1"/>
        <end position="21"/>
    </location>
</feature>
<gene>
    <name evidence="2" type="ORF">CAPTEDRAFT_209034</name>
</gene>
<organism evidence="2">
    <name type="scientific">Capitella teleta</name>
    <name type="common">Polychaete worm</name>
    <dbReference type="NCBI Taxonomy" id="283909"/>
    <lineage>
        <taxon>Eukaryota</taxon>
        <taxon>Metazoa</taxon>
        <taxon>Spiralia</taxon>
        <taxon>Lophotrochozoa</taxon>
        <taxon>Annelida</taxon>
        <taxon>Polychaeta</taxon>
        <taxon>Sedentaria</taxon>
        <taxon>Scolecida</taxon>
        <taxon>Capitellidae</taxon>
        <taxon>Capitella</taxon>
    </lineage>
</organism>
<evidence type="ECO:0000256" key="1">
    <source>
        <dbReference type="SAM" id="SignalP"/>
    </source>
</evidence>
<sequence>MVWRIFFAIYVFILFESFARGAEKGCVERVLVPDYFARFYTLPQNKLTVHFQENSVVSIHVYGSSTKTSFTLYEKQDSYVFPSGWATHIVKGGSSEYWIAVIDGHLKLGSGLIINKNIKYTSQQPFLGIDSVRIAAASIRENPSEVVGPLCPVTERVECRASVSSSEDIIFALSDNYLRMQLTFGSRFKVLLDVSIELEDGAADLIEVAIHPEGFDLIEGGKQTVVNEPAKDIWLALTAGQLAVGIGGPKHGTKFMSQATSIKSITDVRVVSNNNFLKLDGVLCSMTQGQVTSDQCKDEVIYPRWNFPGRYKVPISYILFKSLHLHLLVEIAFEEHAQPGIKFKDESIFIGTKVIQQLSSNYWYALTDNQVKFGSGLIVGENELYTEETGATVIGDIIVIHRINYLQMSGSLCEVQHKQCINETKAGETGSFFLEENQMTFARLDLFPFVMVSIFFAFEDQSFNTISLSFRAYEGTSDLSRLSENGYPGKHFDGRQDTYWVALIGGRLKFGYGDAIGENVLFTSNATGVTRIGLVNIDSSGSDIVISGMTCPGLLVLLRRASTIRKQHLIA</sequence>
<keyword evidence="4" id="KW-1185">Reference proteome</keyword>
<accession>R7V5U3</accession>
<dbReference type="AlphaFoldDB" id="R7V5U3"/>
<evidence type="ECO:0000313" key="3">
    <source>
        <dbReference type="EnsemblMetazoa" id="CapteP209034"/>
    </source>
</evidence>
<dbReference type="EMBL" id="AMQN01005684">
    <property type="status" value="NOT_ANNOTATED_CDS"/>
    <property type="molecule type" value="Genomic_DNA"/>
</dbReference>
<reference evidence="2 4" key="2">
    <citation type="journal article" date="2013" name="Nature">
        <title>Insights into bilaterian evolution from three spiralian genomes.</title>
        <authorList>
            <person name="Simakov O."/>
            <person name="Marletaz F."/>
            <person name="Cho S.J."/>
            <person name="Edsinger-Gonzales E."/>
            <person name="Havlak P."/>
            <person name="Hellsten U."/>
            <person name="Kuo D.H."/>
            <person name="Larsson T."/>
            <person name="Lv J."/>
            <person name="Arendt D."/>
            <person name="Savage R."/>
            <person name="Osoegawa K."/>
            <person name="de Jong P."/>
            <person name="Grimwood J."/>
            <person name="Chapman J.A."/>
            <person name="Shapiro H."/>
            <person name="Aerts A."/>
            <person name="Otillar R.P."/>
            <person name="Terry A.Y."/>
            <person name="Boore J.L."/>
            <person name="Grigoriev I.V."/>
            <person name="Lindberg D.R."/>
            <person name="Seaver E.C."/>
            <person name="Weisblat D.A."/>
            <person name="Putnam N.H."/>
            <person name="Rokhsar D.S."/>
        </authorList>
    </citation>
    <scope>NUCLEOTIDE SEQUENCE</scope>
    <source>
        <strain evidence="2 4">I ESC-2004</strain>
    </source>
</reference>